<protein>
    <recommendedName>
        <fullName evidence="1">PAS domain-containing protein</fullName>
    </recommendedName>
</protein>
<evidence type="ECO:0000259" key="1">
    <source>
        <dbReference type="Pfam" id="PF13188"/>
    </source>
</evidence>
<gene>
    <name evidence="2" type="ORF">SY1_12100</name>
</gene>
<dbReference type="KEGG" id="sbr:SY1_12100"/>
<dbReference type="Gene3D" id="3.30.450.20">
    <property type="entry name" value="PAS domain"/>
    <property type="match status" value="1"/>
</dbReference>
<dbReference type="RefSeq" id="WP_015556513.1">
    <property type="nucleotide sequence ID" value="NC_021038.1"/>
</dbReference>
<evidence type="ECO:0000313" key="2">
    <source>
        <dbReference type="EMBL" id="CBL28366.1"/>
    </source>
</evidence>
<sequence>MNASQEIQAVIEALPDPVLILAPNRGRVLAYNKAFVDKWGFAEETFMDKPFLKMPQFSRAIQRGLIGVYAKARHRRAEIAPFSFCYPDMKGFLKTFSASASPIEEAGSVDVPCVMLRFQELPQMDEATIRAQKDSEAFNIFTDITDEPWLEFRPPLPIVAPGIEDSDRRDHLAHIGKHLRLVRASKAAIHFYGLVERDMESEDGAIKLKEKNFPAFFSRSEDACRMLDILTTIGFIRARSALLDRKGNVIEAEVSCASQFGQGNSLAAIYCIFHFSEEMINCRNAFREGQQMRDFTFNQPFLGLGQLVPQRPLKRPEAESAEAELGKLVNAILLVAANDALLKLHNAQKSRFLMQPMSVLFPNTSHAVAVLRELFVTRESSFALYDGNGTLQHITIFKAIFNDADELVRILISTSDHSQGIEEHYNNQPIPLRPKPA</sequence>
<dbReference type="EMBL" id="FP929056">
    <property type="protein sequence ID" value="CBL28366.1"/>
    <property type="molecule type" value="Genomic_DNA"/>
</dbReference>
<dbReference type="Pfam" id="PF13188">
    <property type="entry name" value="PAS_8"/>
    <property type="match status" value="1"/>
</dbReference>
<name>A0AB94IX90_9BACT</name>
<accession>A0AB94IX90</accession>
<evidence type="ECO:0000313" key="3">
    <source>
        <dbReference type="Proteomes" id="UP000008957"/>
    </source>
</evidence>
<reference evidence="2 3" key="2">
    <citation type="submission" date="2010-03" db="EMBL/GenBank/DDBJ databases">
        <authorList>
            <person name="Pajon A."/>
        </authorList>
    </citation>
    <scope>NUCLEOTIDE SEQUENCE [LARGE SCALE GENOMIC DNA]</scope>
    <source>
        <strain evidence="2 3">SGP1</strain>
    </source>
</reference>
<proteinExistence type="predicted"/>
<dbReference type="Proteomes" id="UP000008957">
    <property type="component" value="Chromosome"/>
</dbReference>
<dbReference type="SUPFAM" id="SSF55785">
    <property type="entry name" value="PYP-like sensor domain (PAS domain)"/>
    <property type="match status" value="1"/>
</dbReference>
<dbReference type="InterPro" id="IPR000014">
    <property type="entry name" value="PAS"/>
</dbReference>
<keyword evidence="3" id="KW-1185">Reference proteome</keyword>
<organism evidence="2 3">
    <name type="scientific">Fretibacterium fastidiosum</name>
    <dbReference type="NCBI Taxonomy" id="651822"/>
    <lineage>
        <taxon>Bacteria</taxon>
        <taxon>Thermotogati</taxon>
        <taxon>Synergistota</taxon>
        <taxon>Synergistia</taxon>
        <taxon>Synergistales</taxon>
        <taxon>Aminobacteriaceae</taxon>
        <taxon>Fretibacterium</taxon>
    </lineage>
</organism>
<feature type="domain" description="PAS" evidence="1">
    <location>
        <begin position="7"/>
        <end position="46"/>
    </location>
</feature>
<dbReference type="AlphaFoldDB" id="A0AB94IX90"/>
<dbReference type="InterPro" id="IPR035965">
    <property type="entry name" value="PAS-like_dom_sf"/>
</dbReference>
<reference evidence="3" key="1">
    <citation type="submission" date="2010-03" db="EMBL/GenBank/DDBJ databases">
        <title>The genome sequence of Synergistetes sp. SGP1.</title>
        <authorList>
            <consortium name="metaHIT consortium -- http://www.metahit.eu/"/>
            <person name="Pajon A."/>
            <person name="Turner K."/>
            <person name="Parkhill J."/>
            <person name="Wade W."/>
            <person name="Vartoukian S."/>
        </authorList>
    </citation>
    <scope>NUCLEOTIDE SEQUENCE [LARGE SCALE GENOMIC DNA]</scope>
    <source>
        <strain evidence="3">SGP1</strain>
    </source>
</reference>